<dbReference type="InterPro" id="IPR000215">
    <property type="entry name" value="Serpin_fam"/>
</dbReference>
<proteinExistence type="inferred from homology"/>
<feature type="signal peptide" evidence="2">
    <location>
        <begin position="1"/>
        <end position="23"/>
    </location>
</feature>
<dbReference type="Gene3D" id="2.30.39.10">
    <property type="entry name" value="Alpha-1-antitrypsin, domain 1"/>
    <property type="match status" value="1"/>
</dbReference>
<dbReference type="PROSITE" id="PS00284">
    <property type="entry name" value="SERPIN"/>
    <property type="match status" value="1"/>
</dbReference>
<dbReference type="CDD" id="cd19588">
    <property type="entry name" value="serpin_miropin-like"/>
    <property type="match status" value="1"/>
</dbReference>
<dbReference type="SUPFAM" id="SSF56574">
    <property type="entry name" value="Serpins"/>
    <property type="match status" value="1"/>
</dbReference>
<evidence type="ECO:0000256" key="1">
    <source>
        <dbReference type="RuleBase" id="RU000411"/>
    </source>
</evidence>
<evidence type="ECO:0000256" key="2">
    <source>
        <dbReference type="SAM" id="SignalP"/>
    </source>
</evidence>
<reference evidence="4 5" key="1">
    <citation type="submission" date="2020-10" db="EMBL/GenBank/DDBJ databases">
        <authorList>
            <person name="Castelo-Branco R."/>
            <person name="Eusebio N."/>
            <person name="Adriana R."/>
            <person name="Vieira A."/>
            <person name="Brugerolle De Fraissinette N."/>
            <person name="Rezende De Castro R."/>
            <person name="Schneider M.P."/>
            <person name="Vasconcelos V."/>
            <person name="Leao P.N."/>
        </authorList>
    </citation>
    <scope>NUCLEOTIDE SEQUENCE [LARGE SCALE GENOMIC DNA]</scope>
    <source>
        <strain evidence="4 5">LEGE 03274</strain>
    </source>
</reference>
<evidence type="ECO:0000313" key="4">
    <source>
        <dbReference type="EMBL" id="MBE9223214.1"/>
    </source>
</evidence>
<gene>
    <name evidence="4" type="ORF">IQ215_10950</name>
</gene>
<dbReference type="RefSeq" id="WP_193801356.1">
    <property type="nucleotide sequence ID" value="NZ_JADEWC010000025.1"/>
</dbReference>
<dbReference type="Proteomes" id="UP000654604">
    <property type="component" value="Unassembled WGS sequence"/>
</dbReference>
<keyword evidence="5" id="KW-1185">Reference proteome</keyword>
<keyword evidence="2" id="KW-0732">Signal</keyword>
<comment type="similarity">
    <text evidence="1">Belongs to the serpin family.</text>
</comment>
<dbReference type="InterPro" id="IPR036186">
    <property type="entry name" value="Serpin_sf"/>
</dbReference>
<evidence type="ECO:0000313" key="5">
    <source>
        <dbReference type="Proteomes" id="UP000654604"/>
    </source>
</evidence>
<accession>A0ABR9V5P5</accession>
<organism evidence="4 5">
    <name type="scientific">Cyanobacterium stanieri LEGE 03274</name>
    <dbReference type="NCBI Taxonomy" id="1828756"/>
    <lineage>
        <taxon>Bacteria</taxon>
        <taxon>Bacillati</taxon>
        <taxon>Cyanobacteriota</taxon>
        <taxon>Cyanophyceae</taxon>
        <taxon>Oscillatoriophycideae</taxon>
        <taxon>Chroococcales</taxon>
        <taxon>Geminocystaceae</taxon>
        <taxon>Cyanobacterium</taxon>
    </lineage>
</organism>
<dbReference type="InterPro" id="IPR042178">
    <property type="entry name" value="Serpin_sf_1"/>
</dbReference>
<dbReference type="PANTHER" id="PTHR11461">
    <property type="entry name" value="SERINE PROTEASE INHIBITOR, SERPIN"/>
    <property type="match status" value="1"/>
</dbReference>
<dbReference type="SMART" id="SM00093">
    <property type="entry name" value="SERPIN"/>
    <property type="match status" value="1"/>
</dbReference>
<protein>
    <submittedName>
        <fullName evidence="4">Serpin family protein</fullName>
    </submittedName>
</protein>
<sequence length="423" mass="48163">MLNNNQSKIFLATLLLLTASFVAINPSLDKIFTTNNAVYAEKDNSEMSNSETNLLDERIVNANRDFAFKLFSAVRMEDEDENIFISAPSVSIALNLLNNGANAETREEIRRVLELENIILPEINRQYKTLQDLLQNNQESTLSINNSLWIREGFPIKPNFLSQNREYYQSEVSALDFDSPDAVDIINKWVSDATEEKITTIVDSISPEDVLFLINAIYFKGEWQQAFNPELTQEMNFTQSNGEVIQHPLMSREGSFAYLENDDVEMIRLPYGESEKLAMYVVLPQEDSSLDGVMENLNGEIWQEWTANLRRQDGTIRLPRFSIEYDISLNNVLQKLGINKAFTNQADFSNLTDEPILIDQVKHKTFIDVNEEGTEAAAVTSIGIRVTSLPLDNFEMVVNRPFFYAIQDEETGTILFMGNVNSL</sequence>
<dbReference type="InterPro" id="IPR023796">
    <property type="entry name" value="Serpin_dom"/>
</dbReference>
<feature type="chain" id="PRO_5045754928" evidence="2">
    <location>
        <begin position="24"/>
        <end position="423"/>
    </location>
</feature>
<name>A0ABR9V5P5_9CHRO</name>
<dbReference type="PANTHER" id="PTHR11461:SF211">
    <property type="entry name" value="GH10112P-RELATED"/>
    <property type="match status" value="1"/>
</dbReference>
<feature type="domain" description="Serpin" evidence="3">
    <location>
        <begin position="68"/>
        <end position="423"/>
    </location>
</feature>
<dbReference type="InterPro" id="IPR023795">
    <property type="entry name" value="Serpin_CS"/>
</dbReference>
<dbReference type="InterPro" id="IPR042185">
    <property type="entry name" value="Serpin_sf_2"/>
</dbReference>
<evidence type="ECO:0000259" key="3">
    <source>
        <dbReference type="SMART" id="SM00093"/>
    </source>
</evidence>
<comment type="caution">
    <text evidence="4">The sequence shown here is derived from an EMBL/GenBank/DDBJ whole genome shotgun (WGS) entry which is preliminary data.</text>
</comment>
<dbReference type="Gene3D" id="3.30.497.10">
    <property type="entry name" value="Antithrombin, subunit I, domain 2"/>
    <property type="match status" value="1"/>
</dbReference>
<dbReference type="EMBL" id="JADEWC010000025">
    <property type="protein sequence ID" value="MBE9223214.1"/>
    <property type="molecule type" value="Genomic_DNA"/>
</dbReference>
<dbReference type="Pfam" id="PF00079">
    <property type="entry name" value="Serpin"/>
    <property type="match status" value="1"/>
</dbReference>